<reference evidence="1 2" key="1">
    <citation type="submission" date="2016-11" db="EMBL/GenBank/DDBJ databases">
        <title>Trade-off between light-utilization and light-protection in marine flavobacteria.</title>
        <authorList>
            <person name="Kumagai Y."/>
        </authorList>
    </citation>
    <scope>NUCLEOTIDE SEQUENCE [LARGE SCALE GENOMIC DNA]</scope>
    <source>
        <strain evidence="1 2">NBRC 107125</strain>
    </source>
</reference>
<dbReference type="KEGG" id="osg:BST96_16485"/>
<evidence type="ECO:0000313" key="2">
    <source>
        <dbReference type="Proteomes" id="UP000193450"/>
    </source>
</evidence>
<proteinExistence type="predicted"/>
<organism evidence="1 2">
    <name type="scientific">Oceanicoccus sagamiensis</name>
    <dbReference type="NCBI Taxonomy" id="716816"/>
    <lineage>
        <taxon>Bacteria</taxon>
        <taxon>Pseudomonadati</taxon>
        <taxon>Pseudomonadota</taxon>
        <taxon>Gammaproteobacteria</taxon>
        <taxon>Cellvibrionales</taxon>
        <taxon>Spongiibacteraceae</taxon>
        <taxon>Oceanicoccus</taxon>
    </lineage>
</organism>
<accession>A0A1X9NNU2</accession>
<protein>
    <submittedName>
        <fullName evidence="1">Enoyl-CoA hydratase</fullName>
    </submittedName>
</protein>
<dbReference type="RefSeq" id="WP_085759743.1">
    <property type="nucleotide sequence ID" value="NZ_CP019343.1"/>
</dbReference>
<keyword evidence="2" id="KW-1185">Reference proteome</keyword>
<dbReference type="SUPFAM" id="SSF52096">
    <property type="entry name" value="ClpP/crotonase"/>
    <property type="match status" value="1"/>
</dbReference>
<name>A0A1X9NNU2_9GAMM</name>
<dbReference type="Gene3D" id="3.90.226.10">
    <property type="entry name" value="2-enoyl-CoA Hydratase, Chain A, domain 1"/>
    <property type="match status" value="1"/>
</dbReference>
<dbReference type="NCBIfam" id="NF006140">
    <property type="entry name" value="PRK08290.1"/>
    <property type="match status" value="1"/>
</dbReference>
<dbReference type="CDD" id="cd06558">
    <property type="entry name" value="crotonase-like"/>
    <property type="match status" value="1"/>
</dbReference>
<dbReference type="Proteomes" id="UP000193450">
    <property type="component" value="Chromosome"/>
</dbReference>
<dbReference type="OrthoDB" id="9807606at2"/>
<dbReference type="EMBL" id="CP019343">
    <property type="protein sequence ID" value="ARN75563.1"/>
    <property type="molecule type" value="Genomic_DNA"/>
</dbReference>
<dbReference type="AlphaFoldDB" id="A0A1X9NNU2"/>
<sequence>MSDHSADNEAKVLYSVQDHIAVITLNRPRQRNAQDLDLIQQLDRCWEKAADDKNVKVIVLNANGPHFSAGHDISRQAMEQVPDVDWQGEVIADLYHYEKKHFVEFCRKWRNIPKPSIAVVQGACIAAGLMLIWPCDLIVAADNARFSDPVVHMGIGGVEYHGHTWELGARKAKELLFTSDSLDAYQAEQLGMVNKVVPIEALNNEAMAMAKKIAQKPAFGLAMAKRAVNRTLDIQGQANAIESVFDIHELGHGNSQAATGEPVMVYLDGMKKAKQES</sequence>
<dbReference type="PANTHER" id="PTHR11941:SF124">
    <property type="entry name" value="ENOYL-COA HYDRATASE ECHA13-RELATED"/>
    <property type="match status" value="1"/>
</dbReference>
<dbReference type="PANTHER" id="PTHR11941">
    <property type="entry name" value="ENOYL-COA HYDRATASE-RELATED"/>
    <property type="match status" value="1"/>
</dbReference>
<gene>
    <name evidence="1" type="ORF">BST96_16485</name>
</gene>
<dbReference type="InterPro" id="IPR001753">
    <property type="entry name" value="Enoyl-CoA_hydra/iso"/>
</dbReference>
<dbReference type="GO" id="GO:0003824">
    <property type="term" value="F:catalytic activity"/>
    <property type="evidence" value="ECO:0007669"/>
    <property type="project" value="UniProtKB-ARBA"/>
</dbReference>
<dbReference type="STRING" id="716816.BST96_16485"/>
<dbReference type="GO" id="GO:0006635">
    <property type="term" value="P:fatty acid beta-oxidation"/>
    <property type="evidence" value="ECO:0007669"/>
    <property type="project" value="TreeGrafter"/>
</dbReference>
<dbReference type="Pfam" id="PF00378">
    <property type="entry name" value="ECH_1"/>
    <property type="match status" value="1"/>
</dbReference>
<evidence type="ECO:0000313" key="1">
    <source>
        <dbReference type="EMBL" id="ARN75563.1"/>
    </source>
</evidence>
<dbReference type="InterPro" id="IPR029045">
    <property type="entry name" value="ClpP/crotonase-like_dom_sf"/>
</dbReference>